<evidence type="ECO:0000256" key="3">
    <source>
        <dbReference type="ARBA" id="ARBA00022989"/>
    </source>
</evidence>
<keyword evidence="2 5" id="KW-0812">Transmembrane</keyword>
<dbReference type="InterPro" id="IPR003807">
    <property type="entry name" value="DUF202"/>
</dbReference>
<dbReference type="Pfam" id="PF02656">
    <property type="entry name" value="DUF202"/>
    <property type="match status" value="1"/>
</dbReference>
<name>A0A261G495_9BIFI</name>
<evidence type="ECO:0000259" key="6">
    <source>
        <dbReference type="Pfam" id="PF02656"/>
    </source>
</evidence>
<feature type="transmembrane region" description="Helical" evidence="5">
    <location>
        <begin position="54"/>
        <end position="73"/>
    </location>
</feature>
<reference evidence="7 8" key="1">
    <citation type="journal article" date="2017" name="BMC Genomics">
        <title>Comparative genomic and phylogenomic analyses of the Bifidobacteriaceae family.</title>
        <authorList>
            <person name="Lugli G.A."/>
            <person name="Milani C."/>
            <person name="Turroni F."/>
            <person name="Duranti S."/>
            <person name="Mancabelli L."/>
            <person name="Mangifesta M."/>
            <person name="Ferrario C."/>
            <person name="Modesto M."/>
            <person name="Mattarelli P."/>
            <person name="Jiri K."/>
            <person name="van Sinderen D."/>
            <person name="Ventura M."/>
        </authorList>
    </citation>
    <scope>NUCLEOTIDE SEQUENCE [LARGE SCALE GENOMIC DNA]</scope>
    <source>
        <strain evidence="7 8">DSM 100202</strain>
    </source>
</reference>
<evidence type="ECO:0000313" key="8">
    <source>
        <dbReference type="Proteomes" id="UP000216074"/>
    </source>
</evidence>
<feature type="transmembrane region" description="Helical" evidence="5">
    <location>
        <begin position="30"/>
        <end position="48"/>
    </location>
</feature>
<keyword evidence="8" id="KW-1185">Reference proteome</keyword>
<feature type="transmembrane region" description="Helical" evidence="5">
    <location>
        <begin position="94"/>
        <end position="118"/>
    </location>
</feature>
<keyword evidence="3 5" id="KW-1133">Transmembrane helix</keyword>
<dbReference type="RefSeq" id="WP_158216405.1">
    <property type="nucleotide sequence ID" value="NZ_MWWY01000006.1"/>
</dbReference>
<gene>
    <name evidence="7" type="ORF">BHAP_0400</name>
</gene>
<comment type="subcellular location">
    <subcellularLocation>
        <location evidence="1">Endomembrane system</location>
        <topology evidence="1">Multi-pass membrane protein</topology>
    </subcellularLocation>
</comment>
<organism evidence="7 8">
    <name type="scientific">Bifidobacterium hapali</name>
    <dbReference type="NCBI Taxonomy" id="1630172"/>
    <lineage>
        <taxon>Bacteria</taxon>
        <taxon>Bacillati</taxon>
        <taxon>Actinomycetota</taxon>
        <taxon>Actinomycetes</taxon>
        <taxon>Bifidobacteriales</taxon>
        <taxon>Bifidobacteriaceae</taxon>
        <taxon>Bifidobacterium</taxon>
    </lineage>
</organism>
<dbReference type="OrthoDB" id="3701077at2"/>
<keyword evidence="4 5" id="KW-0472">Membrane</keyword>
<dbReference type="Proteomes" id="UP000216074">
    <property type="component" value="Unassembled WGS sequence"/>
</dbReference>
<sequence length="119" mass="13772">MMNDDALNNYDRVVDKGMQIERTRLAWKRTMLATGILCCVGLKAMQYFDQQWRFMTLLLVLLFLIECGVYLFRKSRYVAWFVHIDQQESVDRPIAGLGLCGIAWLLSTLSVTCLVLTLM</sequence>
<comment type="caution">
    <text evidence="7">The sequence shown here is derived from an EMBL/GenBank/DDBJ whole genome shotgun (WGS) entry which is preliminary data.</text>
</comment>
<dbReference type="AlphaFoldDB" id="A0A261G495"/>
<dbReference type="EMBL" id="MWWY01000006">
    <property type="protein sequence ID" value="OZG66232.1"/>
    <property type="molecule type" value="Genomic_DNA"/>
</dbReference>
<evidence type="ECO:0000313" key="7">
    <source>
        <dbReference type="EMBL" id="OZG66232.1"/>
    </source>
</evidence>
<proteinExistence type="predicted"/>
<evidence type="ECO:0000256" key="2">
    <source>
        <dbReference type="ARBA" id="ARBA00022692"/>
    </source>
</evidence>
<protein>
    <recommendedName>
        <fullName evidence="6">DUF202 domain-containing protein</fullName>
    </recommendedName>
</protein>
<accession>A0A261G495</accession>
<feature type="domain" description="DUF202" evidence="6">
    <location>
        <begin position="15"/>
        <end position="63"/>
    </location>
</feature>
<evidence type="ECO:0000256" key="4">
    <source>
        <dbReference type="ARBA" id="ARBA00023136"/>
    </source>
</evidence>
<evidence type="ECO:0000256" key="5">
    <source>
        <dbReference type="SAM" id="Phobius"/>
    </source>
</evidence>
<dbReference type="GO" id="GO:0012505">
    <property type="term" value="C:endomembrane system"/>
    <property type="evidence" value="ECO:0007669"/>
    <property type="project" value="UniProtKB-SubCell"/>
</dbReference>
<evidence type="ECO:0000256" key="1">
    <source>
        <dbReference type="ARBA" id="ARBA00004127"/>
    </source>
</evidence>